<keyword evidence="7" id="KW-1185">Reference proteome</keyword>
<evidence type="ECO:0000313" key="7">
    <source>
        <dbReference type="Proteomes" id="UP000463883"/>
    </source>
</evidence>
<dbReference type="KEGG" id="amic:Ami3637_06925"/>
<sequence length="487" mass="52858">MFINGQWVLSSSEKTRDIINPATGEIIAVVTEGKDNDAILAIESAKAAFKDDSVWRNMSAEERGALLYRIADLIEENIDEMARTESINTGKLFRETRYDDVYAAVGAFRYYGGIATSLQGHTANHSKDLLAMTIREPIGICSIIVPWNYPLGTAAASIAPALAAGNTIIVKPASLTPLTTIMLFEIFEEAGLPEGVANLVLGSGSNIGKELIANKNVNKIVFTGSTKTGMDIIRDSSSSLKKLALELGGKSPVIVFDDSDIDVVADNVMFGIFLSQGQLCVAGSRLLVQEDIYHKFVENLVKRVGSIKVGMPFDENAEFGPLISKEHMHYVLNYIEAGIKEGAKLAVGGKRITDGDFGNGYFVEPTVFIDCKNHMRIVQEEIFGPVLTVQSFSTEEEAINMANDTIYGLAGAVFTKDIEKALRVCKSVKSGILWVNTYLEAGSSLPVTPYKQSGIGVVGGVQGLEEFTVLKQINMSLNPKKTNWFSE</sequence>
<dbReference type="Pfam" id="PF00171">
    <property type="entry name" value="Aldedh"/>
    <property type="match status" value="1"/>
</dbReference>
<feature type="active site" evidence="3">
    <location>
        <position position="246"/>
    </location>
</feature>
<keyword evidence="2 4" id="KW-0560">Oxidoreductase</keyword>
<dbReference type="AlphaFoldDB" id="A0A6P1MJ34"/>
<dbReference type="PANTHER" id="PTHR11699">
    <property type="entry name" value="ALDEHYDE DEHYDROGENASE-RELATED"/>
    <property type="match status" value="1"/>
</dbReference>
<dbReference type="GO" id="GO:0016620">
    <property type="term" value="F:oxidoreductase activity, acting on the aldehyde or oxo group of donors, NAD or NADP as acceptor"/>
    <property type="evidence" value="ECO:0007669"/>
    <property type="project" value="InterPro"/>
</dbReference>
<dbReference type="InterPro" id="IPR029510">
    <property type="entry name" value="Ald_DH_CS_GLU"/>
</dbReference>
<gene>
    <name evidence="6" type="ORF">Ami3637_06925</name>
</gene>
<comment type="similarity">
    <text evidence="1 4">Belongs to the aldehyde dehydrogenase family.</text>
</comment>
<dbReference type="EMBL" id="CP047591">
    <property type="protein sequence ID" value="QHI73927.1"/>
    <property type="molecule type" value="Genomic_DNA"/>
</dbReference>
<name>A0A6P1MJ34_9FIRM</name>
<evidence type="ECO:0000259" key="5">
    <source>
        <dbReference type="Pfam" id="PF00171"/>
    </source>
</evidence>
<protein>
    <submittedName>
        <fullName evidence="6">Aldehyde dehydrogenase family protein</fullName>
    </submittedName>
</protein>
<dbReference type="FunFam" id="3.40.605.10:FF:000007">
    <property type="entry name" value="NAD/NADP-dependent betaine aldehyde dehydrogenase"/>
    <property type="match status" value="1"/>
</dbReference>
<evidence type="ECO:0000256" key="3">
    <source>
        <dbReference type="PROSITE-ProRule" id="PRU10007"/>
    </source>
</evidence>
<dbReference type="Gene3D" id="3.40.309.10">
    <property type="entry name" value="Aldehyde Dehydrogenase, Chain A, domain 2"/>
    <property type="match status" value="1"/>
</dbReference>
<dbReference type="PROSITE" id="PS00687">
    <property type="entry name" value="ALDEHYDE_DEHYDR_GLU"/>
    <property type="match status" value="1"/>
</dbReference>
<evidence type="ECO:0000256" key="4">
    <source>
        <dbReference type="RuleBase" id="RU003345"/>
    </source>
</evidence>
<dbReference type="Gene3D" id="3.40.605.10">
    <property type="entry name" value="Aldehyde Dehydrogenase, Chain A, domain 1"/>
    <property type="match status" value="1"/>
</dbReference>
<feature type="domain" description="Aldehyde dehydrogenase" evidence="5">
    <location>
        <begin position="7"/>
        <end position="473"/>
    </location>
</feature>
<dbReference type="SUPFAM" id="SSF53720">
    <property type="entry name" value="ALDH-like"/>
    <property type="match status" value="1"/>
</dbReference>
<organism evidence="6 7">
    <name type="scientific">Aminipila terrae</name>
    <dbReference type="NCBI Taxonomy" id="2697030"/>
    <lineage>
        <taxon>Bacteria</taxon>
        <taxon>Bacillati</taxon>
        <taxon>Bacillota</taxon>
        <taxon>Clostridia</taxon>
        <taxon>Peptostreptococcales</taxon>
        <taxon>Anaerovoracaceae</taxon>
        <taxon>Aminipila</taxon>
    </lineage>
</organism>
<accession>A0A6P1MJ34</accession>
<evidence type="ECO:0000313" key="6">
    <source>
        <dbReference type="EMBL" id="QHI73927.1"/>
    </source>
</evidence>
<dbReference type="InterPro" id="IPR016163">
    <property type="entry name" value="Ald_DH_C"/>
</dbReference>
<evidence type="ECO:0000256" key="2">
    <source>
        <dbReference type="ARBA" id="ARBA00023002"/>
    </source>
</evidence>
<reference evidence="6 7" key="1">
    <citation type="submission" date="2020-01" db="EMBL/GenBank/DDBJ databases">
        <title>Genomic analysis of Aminipila sp. CBA3637.</title>
        <authorList>
            <person name="Kim Y.B."/>
            <person name="Roh S.W."/>
        </authorList>
    </citation>
    <scope>NUCLEOTIDE SEQUENCE [LARGE SCALE GENOMIC DNA]</scope>
    <source>
        <strain evidence="6 7">CBA3637</strain>
    </source>
</reference>
<evidence type="ECO:0000256" key="1">
    <source>
        <dbReference type="ARBA" id="ARBA00009986"/>
    </source>
</evidence>
<dbReference type="Proteomes" id="UP000463883">
    <property type="component" value="Chromosome"/>
</dbReference>
<dbReference type="InterPro" id="IPR016161">
    <property type="entry name" value="Ald_DH/histidinol_DH"/>
</dbReference>
<proteinExistence type="inferred from homology"/>
<dbReference type="InterPro" id="IPR015590">
    <property type="entry name" value="Aldehyde_DH_dom"/>
</dbReference>
<dbReference type="FunFam" id="3.40.309.10:FF:000012">
    <property type="entry name" value="Betaine aldehyde dehydrogenase"/>
    <property type="match status" value="1"/>
</dbReference>
<dbReference type="InterPro" id="IPR016162">
    <property type="entry name" value="Ald_DH_N"/>
</dbReference>